<organism evidence="1 2">
    <name type="scientific">Hoylesella oralis ATCC 33269</name>
    <dbReference type="NCBI Taxonomy" id="873533"/>
    <lineage>
        <taxon>Bacteria</taxon>
        <taxon>Pseudomonadati</taxon>
        <taxon>Bacteroidota</taxon>
        <taxon>Bacteroidia</taxon>
        <taxon>Bacteroidales</taxon>
        <taxon>Prevotellaceae</taxon>
        <taxon>Hoylesella</taxon>
    </lineage>
</organism>
<gene>
    <name evidence="1" type="ORF">HMPREF0663_10928</name>
</gene>
<evidence type="ECO:0000313" key="1">
    <source>
        <dbReference type="EMBL" id="EFZ37470.1"/>
    </source>
</evidence>
<reference evidence="1" key="1">
    <citation type="submission" date="2011-01" db="EMBL/GenBank/DDBJ databases">
        <authorList>
            <person name="Muzny D."/>
            <person name="Qin X."/>
            <person name="Buhay C."/>
            <person name="Dugan-Rocha S."/>
            <person name="Ding Y."/>
            <person name="Chen G."/>
            <person name="Hawes A."/>
            <person name="Holder M."/>
            <person name="Jhangiani S."/>
            <person name="Johnson A."/>
            <person name="Khan Z."/>
            <person name="Li Z."/>
            <person name="Liu W."/>
            <person name="Liu X."/>
            <person name="Perez L."/>
            <person name="Shen H."/>
            <person name="Wang Q."/>
            <person name="Watt J."/>
            <person name="Xi L."/>
            <person name="Xin Y."/>
            <person name="Zhou J."/>
            <person name="Deng J."/>
            <person name="Jiang H."/>
            <person name="Liu Y."/>
            <person name="Qu J."/>
            <person name="Song X.-Z."/>
            <person name="Zhang L."/>
            <person name="Villasana D."/>
            <person name="Johnson A."/>
            <person name="Liu J."/>
            <person name="Liyanage D."/>
            <person name="Lorensuhewa L."/>
            <person name="Robinson T."/>
            <person name="Song A."/>
            <person name="Song B.-B."/>
            <person name="Dinh H."/>
            <person name="Thornton R."/>
            <person name="Coyle M."/>
            <person name="Francisco L."/>
            <person name="Jackson L."/>
            <person name="Javaid M."/>
            <person name="Korchina V."/>
            <person name="Kovar C."/>
            <person name="Mata R."/>
            <person name="Mathew T."/>
            <person name="Ngo R."/>
            <person name="Nguyen L."/>
            <person name="Nguyen N."/>
            <person name="Okwuonu G."/>
            <person name="Ongeri F."/>
            <person name="Pham C."/>
            <person name="Simmons D."/>
            <person name="Wilczek-Boney K."/>
            <person name="Hale W."/>
            <person name="Jakkamsetti A."/>
            <person name="Pham P."/>
            <person name="Ruth R."/>
            <person name="San Lucas F."/>
            <person name="Warren J."/>
            <person name="Zhang J."/>
            <person name="Zhao Z."/>
            <person name="Zhou C."/>
            <person name="Zhu D."/>
            <person name="Lee S."/>
            <person name="Bess C."/>
            <person name="Blankenburg K."/>
            <person name="Forbes L."/>
            <person name="Fu Q."/>
            <person name="Gubbala S."/>
            <person name="Hirani K."/>
            <person name="Jayaseelan J.C."/>
            <person name="Lara F."/>
            <person name="Munidasa M."/>
            <person name="Palculict T."/>
            <person name="Patil S."/>
            <person name="Pu L.-L."/>
            <person name="Saada N."/>
            <person name="Tang L."/>
            <person name="Weissenberger G."/>
            <person name="Zhu Y."/>
            <person name="Hemphill L."/>
            <person name="Shang Y."/>
            <person name="Youmans B."/>
            <person name="Ayvaz T."/>
            <person name="Ross M."/>
            <person name="Santibanez J."/>
            <person name="Aqrawi P."/>
            <person name="Gross S."/>
            <person name="Joshi V."/>
            <person name="Fowler G."/>
            <person name="Nazareth L."/>
            <person name="Reid J."/>
            <person name="Worley K."/>
            <person name="Petrosino J."/>
            <person name="Highlander S."/>
            <person name="Gibbs R."/>
        </authorList>
    </citation>
    <scope>NUCLEOTIDE SEQUENCE [LARGE SCALE GENOMIC DNA]</scope>
    <source>
        <strain evidence="1">ATCC 33269</strain>
    </source>
</reference>
<evidence type="ECO:0000313" key="2">
    <source>
        <dbReference type="Proteomes" id="UP000005580"/>
    </source>
</evidence>
<dbReference type="HOGENOM" id="CLU_882376_0_0_10"/>
<dbReference type="EMBL" id="AEPE02000003">
    <property type="protein sequence ID" value="EFZ37470.1"/>
    <property type="molecule type" value="Genomic_DNA"/>
</dbReference>
<proteinExistence type="predicted"/>
<keyword evidence="2" id="KW-1185">Reference proteome</keyword>
<evidence type="ECO:0008006" key="3">
    <source>
        <dbReference type="Google" id="ProtNLM"/>
    </source>
</evidence>
<dbReference type="Proteomes" id="UP000005580">
    <property type="component" value="Unassembled WGS sequence"/>
</dbReference>
<protein>
    <recommendedName>
        <fullName evidence="3">DUF4595 domain-containing protein</fullName>
    </recommendedName>
</protein>
<sequence length="348" mass="39279">MLSGNGRRERLFILIFLISIFMMNKFYKISLSFLFLLCAAGVKAESKLIKVTSSDTQMTFSYLPNGMVDRAILTTQDVGPMGKTVFIFTYESDRVIENVVETVLGDEMHQRRTSVIKDGLITEETLETEEDGMDMVGGVVQYEKQKTYRYKYDTRQRMTEVTAIDNENTEVHYSFTWQGDNITKVTITVNGNYAGYIDYGYYDVSANKHLTMLYCPVVIVCSYGGMIPYGQIQAGNYGVPPVGLLREISFRVDNTYADKLDIAADDISLSYENGADGLVRNIRQMEGAELDVISLEWDVTSGIRHYAERVIDGEAAYYDLGGRKLPQRGHRLTIVKGADGKTKKVLNR</sequence>
<accession>E7RP27</accession>
<dbReference type="STRING" id="28134.SAMN05444288_1761"/>
<comment type="caution">
    <text evidence="1">The sequence shown here is derived from an EMBL/GenBank/DDBJ whole genome shotgun (WGS) entry which is preliminary data.</text>
</comment>
<dbReference type="AlphaFoldDB" id="E7RP27"/>
<name>E7RP27_9BACT</name>